<dbReference type="GO" id="GO:0006412">
    <property type="term" value="P:translation"/>
    <property type="evidence" value="ECO:0007669"/>
    <property type="project" value="UniProtKB-UniRule"/>
</dbReference>
<keyword evidence="7" id="KW-0699">rRNA-binding</keyword>
<dbReference type="GO" id="GO:0019843">
    <property type="term" value="F:rRNA binding"/>
    <property type="evidence" value="ECO:0007669"/>
    <property type="project" value="UniProtKB-UniRule"/>
</dbReference>
<comment type="similarity">
    <text evidence="2 7">Belongs to the universal ribosomal protein uS14 family.</text>
</comment>
<dbReference type="SUPFAM" id="SSF57716">
    <property type="entry name" value="Glucocorticoid receptor-like (DNA-binding domain)"/>
    <property type="match status" value="1"/>
</dbReference>
<evidence type="ECO:0000256" key="5">
    <source>
        <dbReference type="ARBA" id="ARBA00035167"/>
    </source>
</evidence>
<dbReference type="HAMAP" id="MF_00537">
    <property type="entry name" value="Ribosomal_uS14_1"/>
    <property type="match status" value="1"/>
</dbReference>
<evidence type="ECO:0000313" key="9">
    <source>
        <dbReference type="Proteomes" id="UP000247465"/>
    </source>
</evidence>
<dbReference type="Proteomes" id="UP000247465">
    <property type="component" value="Chromosome"/>
</dbReference>
<organism evidence="8 9">
    <name type="scientific">Candidatus Moanibacter tarae</name>
    <dbReference type="NCBI Taxonomy" id="2200854"/>
    <lineage>
        <taxon>Bacteria</taxon>
        <taxon>Pseudomonadati</taxon>
        <taxon>Verrucomicrobiota</taxon>
        <taxon>Opitutia</taxon>
        <taxon>Puniceicoccales</taxon>
        <taxon>Puniceicoccales incertae sedis</taxon>
        <taxon>Candidatus Moanibacter</taxon>
    </lineage>
</organism>
<dbReference type="NCBIfam" id="NF006477">
    <property type="entry name" value="PRK08881.1"/>
    <property type="match status" value="1"/>
</dbReference>
<evidence type="ECO:0000313" key="8">
    <source>
        <dbReference type="EMBL" id="AWT59373.1"/>
    </source>
</evidence>
<evidence type="ECO:0000256" key="1">
    <source>
        <dbReference type="ARBA" id="ARBA00003686"/>
    </source>
</evidence>
<dbReference type="KEGG" id="mtar:DF168_00560"/>
<dbReference type="InterPro" id="IPR001209">
    <property type="entry name" value="Ribosomal_uS14"/>
</dbReference>
<dbReference type="GO" id="GO:0005737">
    <property type="term" value="C:cytoplasm"/>
    <property type="evidence" value="ECO:0007669"/>
    <property type="project" value="UniProtKB-ARBA"/>
</dbReference>
<comment type="function">
    <text evidence="1 7">Binds 16S rRNA, required for the assembly of 30S particles and may also be responsible for determining the conformation of the 16S rRNA at the A site.</text>
</comment>
<accession>A0A2Z4ABK0</accession>
<evidence type="ECO:0000256" key="4">
    <source>
        <dbReference type="ARBA" id="ARBA00023274"/>
    </source>
</evidence>
<evidence type="ECO:0000256" key="7">
    <source>
        <dbReference type="HAMAP-Rule" id="MF_00537"/>
    </source>
</evidence>
<reference evidence="8 9" key="1">
    <citation type="submission" date="2018-06" db="EMBL/GenBank/DDBJ databases">
        <title>Draft Genome Sequence of a Novel Marine Bacterium Related to the Verrucomicrobia.</title>
        <authorList>
            <person name="Vosseberg J."/>
            <person name="Martijn J."/>
            <person name="Ettema T.J.G."/>
        </authorList>
    </citation>
    <scope>NUCLEOTIDE SEQUENCE [LARGE SCALE GENOMIC DNA]</scope>
    <source>
        <strain evidence="8">TARA_B100001123</strain>
    </source>
</reference>
<dbReference type="GO" id="GO:0015935">
    <property type="term" value="C:small ribosomal subunit"/>
    <property type="evidence" value="ECO:0007669"/>
    <property type="project" value="TreeGrafter"/>
</dbReference>
<evidence type="ECO:0000256" key="3">
    <source>
        <dbReference type="ARBA" id="ARBA00022980"/>
    </source>
</evidence>
<dbReference type="InterPro" id="IPR023036">
    <property type="entry name" value="Ribosomal_uS14_bac/plastid"/>
</dbReference>
<protein>
    <recommendedName>
        <fullName evidence="5 7">Small ribosomal subunit protein uS14</fullName>
    </recommendedName>
</protein>
<evidence type="ECO:0000256" key="2">
    <source>
        <dbReference type="ARBA" id="ARBA00009083"/>
    </source>
</evidence>
<dbReference type="Pfam" id="PF00253">
    <property type="entry name" value="Ribosomal_S14"/>
    <property type="match status" value="1"/>
</dbReference>
<proteinExistence type="inferred from homology"/>
<gene>
    <name evidence="7 8" type="primary">rpsN</name>
    <name evidence="8" type="ORF">DF168_00560</name>
</gene>
<dbReference type="PANTHER" id="PTHR19836">
    <property type="entry name" value="30S RIBOSOMAL PROTEIN S14"/>
    <property type="match status" value="1"/>
</dbReference>
<dbReference type="PANTHER" id="PTHR19836:SF19">
    <property type="entry name" value="SMALL RIBOSOMAL SUBUNIT PROTEIN US14M"/>
    <property type="match status" value="1"/>
</dbReference>
<sequence length="132" mass="15487">MNSLINLGCHFGHVKDYCKFVVNRQKVQLIVMAKKGMIERNLRRTRLVEKYASQRAELKRRMADPEIADEEFYAAQRKLACLPRNSSRVRIRNRCSVTGRPRAYLRKYRLSRITFRELASQGQIPGVTKSSW</sequence>
<dbReference type="GO" id="GO:0003735">
    <property type="term" value="F:structural constituent of ribosome"/>
    <property type="evidence" value="ECO:0007669"/>
    <property type="project" value="InterPro"/>
</dbReference>
<dbReference type="FunFam" id="1.10.287.1480:FF:000001">
    <property type="entry name" value="30S ribosomal protein S14"/>
    <property type="match status" value="1"/>
</dbReference>
<evidence type="ECO:0000256" key="6">
    <source>
        <dbReference type="ARBA" id="ARBA00047110"/>
    </source>
</evidence>
<dbReference type="EMBL" id="CP029803">
    <property type="protein sequence ID" value="AWT59373.1"/>
    <property type="molecule type" value="Genomic_DNA"/>
</dbReference>
<dbReference type="AlphaFoldDB" id="A0A2Z4ABK0"/>
<name>A0A2Z4ABK0_9BACT</name>
<comment type="subunit">
    <text evidence="6 7">Part of the 30S ribosomal subunit. Contacts proteins S3 and S10.</text>
</comment>
<keyword evidence="7" id="KW-0694">RNA-binding</keyword>
<dbReference type="Gene3D" id="1.10.287.1480">
    <property type="match status" value="1"/>
</dbReference>
<keyword evidence="3 7" id="KW-0689">Ribosomal protein</keyword>
<keyword evidence="4 7" id="KW-0687">Ribonucleoprotein</keyword>